<dbReference type="SUPFAM" id="SSF55797">
    <property type="entry name" value="PR-1-like"/>
    <property type="match status" value="1"/>
</dbReference>
<dbReference type="SMART" id="SM00198">
    <property type="entry name" value="SCP"/>
    <property type="match status" value="1"/>
</dbReference>
<evidence type="ECO:0000259" key="1">
    <source>
        <dbReference type="SMART" id="SM00198"/>
    </source>
</evidence>
<dbReference type="InterPro" id="IPR014044">
    <property type="entry name" value="CAP_dom"/>
</dbReference>
<dbReference type="AlphaFoldDB" id="A0A368H8I3"/>
<dbReference type="Proteomes" id="UP000252519">
    <property type="component" value="Unassembled WGS sequence"/>
</dbReference>
<accession>A0A368H8I3</accession>
<reference evidence="2 3" key="1">
    <citation type="submission" date="2014-10" db="EMBL/GenBank/DDBJ databases">
        <title>Draft genome of the hookworm Ancylostoma caninum.</title>
        <authorList>
            <person name="Mitreva M."/>
        </authorList>
    </citation>
    <scope>NUCLEOTIDE SEQUENCE [LARGE SCALE GENOMIC DNA]</scope>
    <source>
        <strain evidence="2 3">Baltimore</strain>
    </source>
</reference>
<dbReference type="Pfam" id="PF00188">
    <property type="entry name" value="CAP"/>
    <property type="match status" value="1"/>
</dbReference>
<dbReference type="InterPro" id="IPR035940">
    <property type="entry name" value="CAP_sf"/>
</dbReference>
<keyword evidence="3" id="KW-1185">Reference proteome</keyword>
<name>A0A368H8I3_ANCCA</name>
<dbReference type="CDD" id="cd05380">
    <property type="entry name" value="CAP_euk"/>
    <property type="match status" value="1"/>
</dbReference>
<dbReference type="STRING" id="29170.A0A368H8I3"/>
<dbReference type="OrthoDB" id="337038at2759"/>
<proteinExistence type="predicted"/>
<evidence type="ECO:0000313" key="2">
    <source>
        <dbReference type="EMBL" id="RCN52884.1"/>
    </source>
</evidence>
<dbReference type="EMBL" id="JOJR01000004">
    <property type="protein sequence ID" value="RCN52884.1"/>
    <property type="molecule type" value="Genomic_DNA"/>
</dbReference>
<organism evidence="2 3">
    <name type="scientific">Ancylostoma caninum</name>
    <name type="common">Dog hookworm</name>
    <dbReference type="NCBI Taxonomy" id="29170"/>
    <lineage>
        <taxon>Eukaryota</taxon>
        <taxon>Metazoa</taxon>
        <taxon>Ecdysozoa</taxon>
        <taxon>Nematoda</taxon>
        <taxon>Chromadorea</taxon>
        <taxon>Rhabditida</taxon>
        <taxon>Rhabditina</taxon>
        <taxon>Rhabditomorpha</taxon>
        <taxon>Strongyloidea</taxon>
        <taxon>Ancylostomatidae</taxon>
        <taxon>Ancylostomatinae</taxon>
        <taxon>Ancylostoma</taxon>
    </lineage>
</organism>
<feature type="domain" description="SCP" evidence="1">
    <location>
        <begin position="4"/>
        <end position="137"/>
    </location>
</feature>
<evidence type="ECO:0000313" key="3">
    <source>
        <dbReference type="Proteomes" id="UP000252519"/>
    </source>
</evidence>
<dbReference type="Gene3D" id="3.40.33.10">
    <property type="entry name" value="CAP"/>
    <property type="match status" value="1"/>
</dbReference>
<comment type="caution">
    <text evidence="2">The sequence shown here is derived from an EMBL/GenBank/DDBJ whole genome shotgun (WGS) entry which is preliminary data.</text>
</comment>
<protein>
    <submittedName>
        <fullName evidence="2">SCP-like protein</fullName>
    </submittedName>
</protein>
<sequence length="163" mass="18277">MGWGIAPPAALMYRMKYSCAAESYAQQQVINCKREPLPAYTYPGYKMNLHVLNNVQTTVAGAIQNAMATWWSQLSQRGIRSDMMFIPPSKCQWSNQNVMSWTKMAWWNNKHLGCAVQKCGGFFLTACMYGPGGNHAHQHVYQVGAVCSQCPKGQCDGEALCRW</sequence>
<gene>
    <name evidence="2" type="ORF">ANCCAN_00879</name>
</gene>